<dbReference type="Pfam" id="PF01479">
    <property type="entry name" value="S4"/>
    <property type="match status" value="1"/>
</dbReference>
<evidence type="ECO:0000259" key="2">
    <source>
        <dbReference type="SMART" id="SM00363"/>
    </source>
</evidence>
<dbReference type="SUPFAM" id="SSF55174">
    <property type="entry name" value="Alpha-L RNA-binding motif"/>
    <property type="match status" value="1"/>
</dbReference>
<dbReference type="OrthoDB" id="9812787at2"/>
<evidence type="ECO:0000313" key="3">
    <source>
        <dbReference type="EMBL" id="SHF18766.1"/>
    </source>
</evidence>
<accession>A0A1M4ZMH2</accession>
<dbReference type="InterPro" id="IPR036986">
    <property type="entry name" value="S4_RNA-bd_sf"/>
</dbReference>
<keyword evidence="4" id="KW-1185">Reference proteome</keyword>
<evidence type="ECO:0000256" key="1">
    <source>
        <dbReference type="PROSITE-ProRule" id="PRU00182"/>
    </source>
</evidence>
<protein>
    <submittedName>
        <fullName evidence="3">RNA-binding protein YlmH, contains S4-like domain</fullName>
    </submittedName>
</protein>
<proteinExistence type="predicted"/>
<dbReference type="Proteomes" id="UP000184245">
    <property type="component" value="Unassembled WGS sequence"/>
</dbReference>
<gene>
    <name evidence="3" type="ORF">SAMN02745158_02827</name>
</gene>
<dbReference type="AlphaFoldDB" id="A0A1M4ZMH2"/>
<dbReference type="STRING" id="1122155.SAMN02745158_02827"/>
<dbReference type="InterPro" id="IPR012677">
    <property type="entry name" value="Nucleotide-bd_a/b_plait_sf"/>
</dbReference>
<dbReference type="Pfam" id="PF17774">
    <property type="entry name" value="YlmH_RBD"/>
    <property type="match status" value="1"/>
</dbReference>
<dbReference type="RefSeq" id="WP_072852844.1">
    <property type="nucleotide sequence ID" value="NZ_FQVI01000015.1"/>
</dbReference>
<organism evidence="3 4">
    <name type="scientific">Lactonifactor longoviformis DSM 17459</name>
    <dbReference type="NCBI Taxonomy" id="1122155"/>
    <lineage>
        <taxon>Bacteria</taxon>
        <taxon>Bacillati</taxon>
        <taxon>Bacillota</taxon>
        <taxon>Clostridia</taxon>
        <taxon>Eubacteriales</taxon>
        <taxon>Clostridiaceae</taxon>
        <taxon>Lactonifactor</taxon>
    </lineage>
</organism>
<feature type="domain" description="RNA-binding S4" evidence="2">
    <location>
        <begin position="190"/>
        <end position="255"/>
    </location>
</feature>
<dbReference type="Gene3D" id="3.10.290.10">
    <property type="entry name" value="RNA-binding S4 domain"/>
    <property type="match status" value="1"/>
</dbReference>
<sequence>MEKEEQFIKRIRELCQNAYQRDVVTFSDFLDLNELHMVNHINYRELGVTLKTCGGYELAERQMAAFIPDALSYVLRPSEGTVRGICLGNGWEYPMDCLCIRPLAKRYAEPLTHRDYLGAAVNLGIQRSKLGDILVDEKEAYLFCHRSLTEFISGELCRIRNTGVTARKIPDLSGLPERKREEITGTVASVRLDAVLALAFHTSRSQMLPFIETGKVFVNGKMVVSNGYQLKEEDIISVRGMGKFQYSRVLKQTKKNRYSICLYRYR</sequence>
<dbReference type="SMART" id="SM00363">
    <property type="entry name" value="S4"/>
    <property type="match status" value="1"/>
</dbReference>
<dbReference type="EMBL" id="FQVI01000015">
    <property type="protein sequence ID" value="SHF18766.1"/>
    <property type="molecule type" value="Genomic_DNA"/>
</dbReference>
<reference evidence="3 4" key="1">
    <citation type="submission" date="2016-11" db="EMBL/GenBank/DDBJ databases">
        <authorList>
            <person name="Jaros S."/>
            <person name="Januszkiewicz K."/>
            <person name="Wedrychowicz H."/>
        </authorList>
    </citation>
    <scope>NUCLEOTIDE SEQUENCE [LARGE SCALE GENOMIC DNA]</scope>
    <source>
        <strain evidence="3 4">DSM 17459</strain>
    </source>
</reference>
<dbReference type="InterPro" id="IPR040591">
    <property type="entry name" value="RqcP2_RBD"/>
</dbReference>
<dbReference type="InterPro" id="IPR002942">
    <property type="entry name" value="S4_RNA-bd"/>
</dbReference>
<dbReference type="Gene3D" id="3.30.1370.160">
    <property type="match status" value="1"/>
</dbReference>
<name>A0A1M4ZMH2_9CLOT</name>
<dbReference type="PROSITE" id="PS50889">
    <property type="entry name" value="S4"/>
    <property type="match status" value="1"/>
</dbReference>
<keyword evidence="1" id="KW-0694">RNA-binding</keyword>
<dbReference type="CDD" id="cd00165">
    <property type="entry name" value="S4"/>
    <property type="match status" value="1"/>
</dbReference>
<dbReference type="Gene3D" id="3.30.70.330">
    <property type="match status" value="1"/>
</dbReference>
<dbReference type="GO" id="GO:0003723">
    <property type="term" value="F:RNA binding"/>
    <property type="evidence" value="ECO:0007669"/>
    <property type="project" value="UniProtKB-KW"/>
</dbReference>
<evidence type="ECO:0000313" key="4">
    <source>
        <dbReference type="Proteomes" id="UP000184245"/>
    </source>
</evidence>